<organism evidence="9 10">
    <name type="scientific">Sphingobacterium thermophilum</name>
    <dbReference type="NCBI Taxonomy" id="768534"/>
    <lineage>
        <taxon>Bacteria</taxon>
        <taxon>Pseudomonadati</taxon>
        <taxon>Bacteroidota</taxon>
        <taxon>Sphingobacteriia</taxon>
        <taxon>Sphingobacteriales</taxon>
        <taxon>Sphingobacteriaceae</taxon>
        <taxon>Sphingobacterium</taxon>
    </lineage>
</organism>
<dbReference type="InterPro" id="IPR023090">
    <property type="entry name" value="UPF0702_alpha/beta_dom_sf"/>
</dbReference>
<comment type="subcellular location">
    <subcellularLocation>
        <location evidence="1">Cell membrane</location>
        <topology evidence="1">Multi-pass membrane protein</topology>
    </subcellularLocation>
</comment>
<dbReference type="EMBL" id="BAABGR010000006">
    <property type="protein sequence ID" value="GAA4511510.1"/>
    <property type="molecule type" value="Genomic_DNA"/>
</dbReference>
<comment type="caution">
    <text evidence="9">The sequence shown here is derived from an EMBL/GenBank/DDBJ whole genome shotgun (WGS) entry which is preliminary data.</text>
</comment>
<evidence type="ECO:0000259" key="8">
    <source>
        <dbReference type="Pfam" id="PF04239"/>
    </source>
</evidence>
<reference evidence="10" key="1">
    <citation type="journal article" date="2019" name="Int. J. Syst. Evol. Microbiol.">
        <title>The Global Catalogue of Microorganisms (GCM) 10K type strain sequencing project: providing services to taxonomists for standard genome sequencing and annotation.</title>
        <authorList>
            <consortium name="The Broad Institute Genomics Platform"/>
            <consortium name="The Broad Institute Genome Sequencing Center for Infectious Disease"/>
            <person name="Wu L."/>
            <person name="Ma J."/>
        </authorList>
    </citation>
    <scope>NUCLEOTIDE SEQUENCE [LARGE SCALE GENOMIC DNA]</scope>
    <source>
        <strain evidence="10">JCM 17858</strain>
    </source>
</reference>
<keyword evidence="6 7" id="KW-0472">Membrane</keyword>
<accession>A0ABP8QVZ7</accession>
<feature type="transmembrane region" description="Helical" evidence="7">
    <location>
        <begin position="36"/>
        <end position="55"/>
    </location>
</feature>
<dbReference type="Proteomes" id="UP001500394">
    <property type="component" value="Unassembled WGS sequence"/>
</dbReference>
<evidence type="ECO:0000256" key="1">
    <source>
        <dbReference type="ARBA" id="ARBA00004651"/>
    </source>
</evidence>
<name>A0ABP8QVZ7_9SPHI</name>
<evidence type="ECO:0000256" key="7">
    <source>
        <dbReference type="SAM" id="Phobius"/>
    </source>
</evidence>
<evidence type="ECO:0000313" key="10">
    <source>
        <dbReference type="Proteomes" id="UP001500394"/>
    </source>
</evidence>
<keyword evidence="3" id="KW-1003">Cell membrane</keyword>
<feature type="transmembrane region" description="Helical" evidence="7">
    <location>
        <begin position="61"/>
        <end position="78"/>
    </location>
</feature>
<keyword evidence="4 7" id="KW-0812">Transmembrane</keyword>
<evidence type="ECO:0000256" key="2">
    <source>
        <dbReference type="ARBA" id="ARBA00006448"/>
    </source>
</evidence>
<evidence type="ECO:0000256" key="5">
    <source>
        <dbReference type="ARBA" id="ARBA00022989"/>
    </source>
</evidence>
<evidence type="ECO:0000256" key="6">
    <source>
        <dbReference type="ARBA" id="ARBA00023136"/>
    </source>
</evidence>
<dbReference type="Pfam" id="PF04239">
    <property type="entry name" value="DUF421"/>
    <property type="match status" value="1"/>
</dbReference>
<dbReference type="PANTHER" id="PTHR34582:SF6">
    <property type="entry name" value="UPF0702 TRANSMEMBRANE PROTEIN YCAP"/>
    <property type="match status" value="1"/>
</dbReference>
<dbReference type="InterPro" id="IPR007353">
    <property type="entry name" value="DUF421"/>
</dbReference>
<dbReference type="PANTHER" id="PTHR34582">
    <property type="entry name" value="UPF0702 TRANSMEMBRANE PROTEIN YCAP"/>
    <property type="match status" value="1"/>
</dbReference>
<feature type="domain" description="YetF C-terminal" evidence="8">
    <location>
        <begin position="84"/>
        <end position="160"/>
    </location>
</feature>
<feature type="transmembrane region" description="Helical" evidence="7">
    <location>
        <begin position="6"/>
        <end position="24"/>
    </location>
</feature>
<evidence type="ECO:0000256" key="3">
    <source>
        <dbReference type="ARBA" id="ARBA00022475"/>
    </source>
</evidence>
<protein>
    <submittedName>
        <fullName evidence="9">DUF421 domain-containing protein</fullName>
    </submittedName>
</protein>
<evidence type="ECO:0000256" key="4">
    <source>
        <dbReference type="ARBA" id="ARBA00022692"/>
    </source>
</evidence>
<keyword evidence="10" id="KW-1185">Reference proteome</keyword>
<comment type="similarity">
    <text evidence="2">Belongs to the UPF0702 family.</text>
</comment>
<evidence type="ECO:0000313" key="9">
    <source>
        <dbReference type="EMBL" id="GAA4511510.1"/>
    </source>
</evidence>
<dbReference type="Gene3D" id="3.30.240.20">
    <property type="entry name" value="bsu07140 like domains"/>
    <property type="match status" value="1"/>
</dbReference>
<gene>
    <name evidence="9" type="ORF">GCM10023173_04290</name>
</gene>
<dbReference type="RefSeq" id="WP_039053411.1">
    <property type="nucleotide sequence ID" value="NZ_BAABGR010000006.1"/>
</dbReference>
<keyword evidence="5 7" id="KW-1133">Transmembrane helix</keyword>
<proteinExistence type="inferred from homology"/>
<sequence length="216" mass="24657">MELSFVGEILYRTGVMFLVILIVLRLSGRRGVRQLTLFEVAIILGMGSAAGDPMFQKDVPLLYGVIVLFTIILLYKVITWISARWKGLHVLLEGRAMVIVRDGMFELKHEKDGDFSQMEFFAELRNHSVEHLGQVKLALLEADATLSILYFKDEEVKYGMPLFPDRYKVLESVPKGQPCACMYCGNVLEHLDNIHQQCMRCKRAEWTAAICTIRRA</sequence>